<protein>
    <recommendedName>
        <fullName evidence="7">Peptidase S1 domain-containing protein</fullName>
    </recommendedName>
</protein>
<dbReference type="GO" id="GO:0005615">
    <property type="term" value="C:extracellular space"/>
    <property type="evidence" value="ECO:0007669"/>
    <property type="project" value="TreeGrafter"/>
</dbReference>
<keyword evidence="3" id="KW-0645">Protease</keyword>
<comment type="subcellular location">
    <subcellularLocation>
        <location evidence="1">Secreted</location>
    </subcellularLocation>
</comment>
<dbReference type="PROSITE" id="PS50240">
    <property type="entry name" value="TRYPSIN_DOM"/>
    <property type="match status" value="1"/>
</dbReference>
<gene>
    <name evidence="8" type="ORF">AFUS01_LOCUS2300</name>
</gene>
<reference evidence="8" key="1">
    <citation type="submission" date="2021-06" db="EMBL/GenBank/DDBJ databases">
        <authorList>
            <person name="Hodson N. C."/>
            <person name="Mongue J. A."/>
            <person name="Jaron S. K."/>
        </authorList>
    </citation>
    <scope>NUCLEOTIDE SEQUENCE</scope>
</reference>
<dbReference type="FunFam" id="2.40.10.10:FF:000068">
    <property type="entry name" value="transmembrane protease serine 2"/>
    <property type="match status" value="1"/>
</dbReference>
<keyword evidence="9" id="KW-1185">Reference proteome</keyword>
<dbReference type="GO" id="GO:0004252">
    <property type="term" value="F:serine-type endopeptidase activity"/>
    <property type="evidence" value="ECO:0007669"/>
    <property type="project" value="InterPro"/>
</dbReference>
<sequence length="305" mass="33792">MNIAEFIYLTQFLLTTGTFFHGVNGAKRIIGGTVVNPHSLPYQLLLLSKDLRTDGHSICGAVLIAKNFALTAAHCTYQKSFETHKLLLWSGKHKLDQKETTQQDGHVVNVYQHEGYVPGSEIHDISLLQIDPPFRLDDATKPIDLPQPEFHPESEKDELGEVSGWGCMIEDCNGKISLELLSVKVPLRKNEDCKKLYGDKIVDSMLCAAEAEGGKDACQVSWGEGCAVKDKPGVYTRVTFYLKWIKDCQTGKIKPTISTGSITREGDEHDHASHEHNLGSQLKSSIWLLLVKAPAAVFLVTTILH</sequence>
<feature type="domain" description="Peptidase S1" evidence="7">
    <location>
        <begin position="29"/>
        <end position="250"/>
    </location>
</feature>
<name>A0A8J2J1W5_9HEXA</name>
<dbReference type="InterPro" id="IPR001254">
    <property type="entry name" value="Trypsin_dom"/>
</dbReference>
<dbReference type="PANTHER" id="PTHR24264">
    <property type="entry name" value="TRYPSIN-RELATED"/>
    <property type="match status" value="1"/>
</dbReference>
<dbReference type="PROSITE" id="PS00134">
    <property type="entry name" value="TRYPSIN_HIS"/>
    <property type="match status" value="1"/>
</dbReference>
<dbReference type="EMBL" id="CAJVCH010013116">
    <property type="protein sequence ID" value="CAG7674154.1"/>
    <property type="molecule type" value="Genomic_DNA"/>
</dbReference>
<dbReference type="SMART" id="SM00020">
    <property type="entry name" value="Tryp_SPc"/>
    <property type="match status" value="1"/>
</dbReference>
<accession>A0A8J2J1W5</accession>
<keyword evidence="2" id="KW-0964">Secreted</keyword>
<evidence type="ECO:0000256" key="6">
    <source>
        <dbReference type="ARBA" id="ARBA00023157"/>
    </source>
</evidence>
<evidence type="ECO:0000256" key="4">
    <source>
        <dbReference type="ARBA" id="ARBA00022801"/>
    </source>
</evidence>
<dbReference type="Proteomes" id="UP000708208">
    <property type="component" value="Unassembled WGS sequence"/>
</dbReference>
<keyword evidence="4" id="KW-0378">Hydrolase</keyword>
<keyword evidence="5" id="KW-0720">Serine protease</keyword>
<evidence type="ECO:0000259" key="7">
    <source>
        <dbReference type="PROSITE" id="PS50240"/>
    </source>
</evidence>
<dbReference type="InterPro" id="IPR018114">
    <property type="entry name" value="TRYPSIN_HIS"/>
</dbReference>
<dbReference type="PANTHER" id="PTHR24264:SF65">
    <property type="entry name" value="SRCR DOMAIN-CONTAINING PROTEIN"/>
    <property type="match status" value="1"/>
</dbReference>
<evidence type="ECO:0000256" key="1">
    <source>
        <dbReference type="ARBA" id="ARBA00004613"/>
    </source>
</evidence>
<evidence type="ECO:0000313" key="8">
    <source>
        <dbReference type="EMBL" id="CAG7674154.1"/>
    </source>
</evidence>
<evidence type="ECO:0000313" key="9">
    <source>
        <dbReference type="Proteomes" id="UP000708208"/>
    </source>
</evidence>
<dbReference type="AlphaFoldDB" id="A0A8J2J1W5"/>
<evidence type="ECO:0000256" key="5">
    <source>
        <dbReference type="ARBA" id="ARBA00022825"/>
    </source>
</evidence>
<evidence type="ECO:0000256" key="3">
    <source>
        <dbReference type="ARBA" id="ARBA00022670"/>
    </source>
</evidence>
<keyword evidence="6" id="KW-1015">Disulfide bond</keyword>
<dbReference type="OrthoDB" id="6755574at2759"/>
<dbReference type="GO" id="GO:0033628">
    <property type="term" value="P:regulation of cell adhesion mediated by integrin"/>
    <property type="evidence" value="ECO:0007669"/>
    <property type="project" value="TreeGrafter"/>
</dbReference>
<proteinExistence type="predicted"/>
<dbReference type="InterPro" id="IPR050127">
    <property type="entry name" value="Serine_Proteases_S1"/>
</dbReference>
<organism evidence="8 9">
    <name type="scientific">Allacma fusca</name>
    <dbReference type="NCBI Taxonomy" id="39272"/>
    <lineage>
        <taxon>Eukaryota</taxon>
        <taxon>Metazoa</taxon>
        <taxon>Ecdysozoa</taxon>
        <taxon>Arthropoda</taxon>
        <taxon>Hexapoda</taxon>
        <taxon>Collembola</taxon>
        <taxon>Symphypleona</taxon>
        <taxon>Sminthuridae</taxon>
        <taxon>Allacma</taxon>
    </lineage>
</organism>
<dbReference type="CDD" id="cd00190">
    <property type="entry name" value="Tryp_SPc"/>
    <property type="match status" value="1"/>
</dbReference>
<dbReference type="GO" id="GO:0006508">
    <property type="term" value="P:proteolysis"/>
    <property type="evidence" value="ECO:0007669"/>
    <property type="project" value="UniProtKB-KW"/>
</dbReference>
<dbReference type="Pfam" id="PF00089">
    <property type="entry name" value="Trypsin"/>
    <property type="match status" value="1"/>
</dbReference>
<comment type="caution">
    <text evidence="8">The sequence shown here is derived from an EMBL/GenBank/DDBJ whole genome shotgun (WGS) entry which is preliminary data.</text>
</comment>
<evidence type="ECO:0000256" key="2">
    <source>
        <dbReference type="ARBA" id="ARBA00022525"/>
    </source>
</evidence>